<proteinExistence type="predicted"/>
<comment type="caution">
    <text evidence="3">The sequence shown here is derived from an EMBL/GenBank/DDBJ whole genome shotgun (WGS) entry which is preliminary data.</text>
</comment>
<feature type="chain" id="PRO_5046901137" evidence="2">
    <location>
        <begin position="21"/>
        <end position="124"/>
    </location>
</feature>
<protein>
    <submittedName>
        <fullName evidence="3">Uncharacterized protein</fullName>
    </submittedName>
</protein>
<dbReference type="Proteomes" id="UP001526246">
    <property type="component" value="Unassembled WGS sequence"/>
</dbReference>
<feature type="region of interest" description="Disordered" evidence="1">
    <location>
        <begin position="81"/>
        <end position="124"/>
    </location>
</feature>
<evidence type="ECO:0000256" key="1">
    <source>
        <dbReference type="SAM" id="MobiDB-lite"/>
    </source>
</evidence>
<feature type="signal peptide" evidence="2">
    <location>
        <begin position="1"/>
        <end position="20"/>
    </location>
</feature>
<gene>
    <name evidence="3" type="ORF">OMW55_09775</name>
</gene>
<evidence type="ECO:0000313" key="3">
    <source>
        <dbReference type="EMBL" id="MCW3798091.1"/>
    </source>
</evidence>
<keyword evidence="4" id="KW-1185">Reference proteome</keyword>
<accession>A0ABT3JGG9</accession>
<name>A0ABT3JGG9_9SPHN</name>
<sequence length="124" mass="13452">MLPRLPIFVVALAAAMPAAAQRTPADDALQRVRDSRAARAADGTERAGAVRDLLRPNGSVNSAVRSGTLYERQVLVGRSLTPPAKDTVRRPQPVITQPVDTLLIPQGKPFGRTPPRQRRTLAER</sequence>
<dbReference type="EMBL" id="JAPDOB010000002">
    <property type="protein sequence ID" value="MCW3798091.1"/>
    <property type="molecule type" value="Genomic_DNA"/>
</dbReference>
<feature type="compositionally biased region" description="Basic residues" evidence="1">
    <location>
        <begin position="115"/>
        <end position="124"/>
    </location>
</feature>
<dbReference type="RefSeq" id="WP_264882768.1">
    <property type="nucleotide sequence ID" value="NZ_JAPDOB010000002.1"/>
</dbReference>
<evidence type="ECO:0000256" key="2">
    <source>
        <dbReference type="SAM" id="SignalP"/>
    </source>
</evidence>
<reference evidence="3 4" key="1">
    <citation type="submission" date="2022-10" db="EMBL/GenBank/DDBJ databases">
        <title>Sphingomonas sp.</title>
        <authorList>
            <person name="Jin C."/>
        </authorList>
    </citation>
    <scope>NUCLEOTIDE SEQUENCE [LARGE SCALE GENOMIC DNA]</scope>
    <source>
        <strain evidence="3 4">BN140010</strain>
    </source>
</reference>
<evidence type="ECO:0000313" key="4">
    <source>
        <dbReference type="Proteomes" id="UP001526246"/>
    </source>
</evidence>
<organism evidence="3 4">
    <name type="scientific">Sphingomonas arvum</name>
    <dbReference type="NCBI Taxonomy" id="2992113"/>
    <lineage>
        <taxon>Bacteria</taxon>
        <taxon>Pseudomonadati</taxon>
        <taxon>Pseudomonadota</taxon>
        <taxon>Alphaproteobacteria</taxon>
        <taxon>Sphingomonadales</taxon>
        <taxon>Sphingomonadaceae</taxon>
        <taxon>Sphingomonas</taxon>
    </lineage>
</organism>
<keyword evidence="2" id="KW-0732">Signal</keyword>